<evidence type="ECO:0000313" key="2">
    <source>
        <dbReference type="Proteomes" id="UP000010471"/>
    </source>
</evidence>
<proteinExistence type="predicted"/>
<dbReference type="KEGG" id="mic:Mic7113_6772"/>
<dbReference type="AlphaFoldDB" id="K9WQ79"/>
<sequence length="80" mass="9034">MSDRVQLNIRLDKHPKIYELIKQRAKKEGSSINDYAINVLGRELGLEIDQTPVAQALERIASLEQRMEKLESSLSGETPA</sequence>
<geneLocation type="plasmid" evidence="1 2">
    <name>pMIC7113.06</name>
</geneLocation>
<accession>K9WQ79</accession>
<dbReference type="HOGENOM" id="CLU_2585776_0_0_3"/>
<keyword evidence="1" id="KW-0614">Plasmid</keyword>
<organism evidence="1 2">
    <name type="scientific">Allocoleopsis franciscana PCC 7113</name>
    <dbReference type="NCBI Taxonomy" id="1173027"/>
    <lineage>
        <taxon>Bacteria</taxon>
        <taxon>Bacillati</taxon>
        <taxon>Cyanobacteriota</taxon>
        <taxon>Cyanophyceae</taxon>
        <taxon>Coleofasciculales</taxon>
        <taxon>Coleofasciculaceae</taxon>
        <taxon>Allocoleopsis</taxon>
        <taxon>Allocoleopsis franciscana</taxon>
    </lineage>
</organism>
<evidence type="ECO:0000313" key="1">
    <source>
        <dbReference type="EMBL" id="AFZ22333.1"/>
    </source>
</evidence>
<dbReference type="EMBL" id="CP003636">
    <property type="protein sequence ID" value="AFZ22333.1"/>
    <property type="molecule type" value="Genomic_DNA"/>
</dbReference>
<protein>
    <submittedName>
        <fullName evidence="1">Uncharacterized protein</fullName>
    </submittedName>
</protein>
<gene>
    <name evidence="1" type="ORF">Mic7113_6772</name>
</gene>
<dbReference type="RefSeq" id="WP_015186341.1">
    <property type="nucleotide sequence ID" value="NC_019742.1"/>
</dbReference>
<dbReference type="Proteomes" id="UP000010471">
    <property type="component" value="Plasmid pMIC7113.06"/>
</dbReference>
<reference evidence="1 2" key="1">
    <citation type="submission" date="2012-06" db="EMBL/GenBank/DDBJ databases">
        <title>Finished plasmid 6 of genome of Microcoleus sp. PCC 7113.</title>
        <authorList>
            <consortium name="US DOE Joint Genome Institute"/>
            <person name="Gugger M."/>
            <person name="Coursin T."/>
            <person name="Rippka R."/>
            <person name="Tandeau De Marsac N."/>
            <person name="Huntemann M."/>
            <person name="Wei C.-L."/>
            <person name="Han J."/>
            <person name="Detter J.C."/>
            <person name="Han C."/>
            <person name="Tapia R."/>
            <person name="Chen A."/>
            <person name="Kyrpides N."/>
            <person name="Mavromatis K."/>
            <person name="Markowitz V."/>
            <person name="Szeto E."/>
            <person name="Ivanova N."/>
            <person name="Pagani I."/>
            <person name="Pati A."/>
            <person name="Goodwin L."/>
            <person name="Nordberg H.P."/>
            <person name="Cantor M.N."/>
            <person name="Hua S.X."/>
            <person name="Woyke T."/>
            <person name="Kerfeld C.A."/>
        </authorList>
    </citation>
    <scope>NUCLEOTIDE SEQUENCE [LARGE SCALE GENOMIC DNA]</scope>
    <source>
        <strain evidence="1 2">PCC 7113</strain>
        <plasmid evidence="1 2">pMIC7113.06</plasmid>
    </source>
</reference>
<name>K9WQ79_9CYAN</name>
<keyword evidence="2" id="KW-1185">Reference proteome</keyword>
<dbReference type="OrthoDB" id="540999at2"/>